<sequence length="302" mass="36249">MKHFHYDLFNNNLLICKTTVYLTYVFSFLSIWYVILFSIERLIAVCFPLKRYDMCNSYRNKIAIILLIIFSLIFYSFSLFTTGIEYENNLKVCVTYENWVSFVKKISFVDIWITIIIPFLIILIVNISISLKLMRNQKRPIALRKKLSSLKSYGSVRRTSTVGLCSLKYKRRLSKKYSRTTRVLLTISITYVLLNTLMAFSKIRYCFDIELFGYDKKLIHTNTTLNSTHNHHDSRIKTIEINYDFDDQFYERVSCYLFYMNFSLNFFIYCANRTKFRESFLSFRKRKNSRSYYNQSLCNRIN</sequence>
<accession>A0A814BUU6</accession>
<proteinExistence type="predicted"/>
<dbReference type="GO" id="GO:0005886">
    <property type="term" value="C:plasma membrane"/>
    <property type="evidence" value="ECO:0007669"/>
    <property type="project" value="TreeGrafter"/>
</dbReference>
<keyword evidence="11" id="KW-1185">Reference proteome</keyword>
<reference evidence="10" key="1">
    <citation type="submission" date="2021-02" db="EMBL/GenBank/DDBJ databases">
        <authorList>
            <person name="Nowell W R."/>
        </authorList>
    </citation>
    <scope>NUCLEOTIDE SEQUENCE</scope>
    <source>
        <strain evidence="10">Ploen Becks lab</strain>
    </source>
</reference>
<evidence type="ECO:0000313" key="10">
    <source>
        <dbReference type="EMBL" id="CAF0931409.1"/>
    </source>
</evidence>
<name>A0A814BUU6_9BILA</name>
<evidence type="ECO:0000259" key="9">
    <source>
        <dbReference type="PROSITE" id="PS50262"/>
    </source>
</evidence>
<dbReference type="OrthoDB" id="9990906at2759"/>
<organism evidence="10 11">
    <name type="scientific">Brachionus calyciflorus</name>
    <dbReference type="NCBI Taxonomy" id="104777"/>
    <lineage>
        <taxon>Eukaryota</taxon>
        <taxon>Metazoa</taxon>
        <taxon>Spiralia</taxon>
        <taxon>Gnathifera</taxon>
        <taxon>Rotifera</taxon>
        <taxon>Eurotatoria</taxon>
        <taxon>Monogononta</taxon>
        <taxon>Pseudotrocha</taxon>
        <taxon>Ploima</taxon>
        <taxon>Brachionidae</taxon>
        <taxon>Brachionus</taxon>
    </lineage>
</organism>
<dbReference type="Gene3D" id="1.20.1070.10">
    <property type="entry name" value="Rhodopsin 7-helix transmembrane proteins"/>
    <property type="match status" value="1"/>
</dbReference>
<keyword evidence="5 8" id="KW-0472">Membrane</keyword>
<feature type="transmembrane region" description="Helical" evidence="8">
    <location>
        <begin position="20"/>
        <end position="43"/>
    </location>
</feature>
<evidence type="ECO:0000256" key="8">
    <source>
        <dbReference type="SAM" id="Phobius"/>
    </source>
</evidence>
<dbReference type="InterPro" id="IPR000276">
    <property type="entry name" value="GPCR_Rhodpsn"/>
</dbReference>
<comment type="caution">
    <text evidence="10">The sequence shown here is derived from an EMBL/GenBank/DDBJ whole genome shotgun (WGS) entry which is preliminary data.</text>
</comment>
<dbReference type="InterPro" id="IPR017452">
    <property type="entry name" value="GPCR_Rhodpsn_7TM"/>
</dbReference>
<evidence type="ECO:0000313" key="11">
    <source>
        <dbReference type="Proteomes" id="UP000663879"/>
    </source>
</evidence>
<keyword evidence="7" id="KW-0807">Transducer</keyword>
<feature type="transmembrane region" description="Helical" evidence="8">
    <location>
        <begin position="180"/>
        <end position="200"/>
    </location>
</feature>
<evidence type="ECO:0000256" key="2">
    <source>
        <dbReference type="ARBA" id="ARBA00022692"/>
    </source>
</evidence>
<dbReference type="SUPFAM" id="SSF81321">
    <property type="entry name" value="Family A G protein-coupled receptor-like"/>
    <property type="match status" value="1"/>
</dbReference>
<dbReference type="AlphaFoldDB" id="A0A814BUU6"/>
<dbReference type="Proteomes" id="UP000663879">
    <property type="component" value="Unassembled WGS sequence"/>
</dbReference>
<evidence type="ECO:0000256" key="6">
    <source>
        <dbReference type="ARBA" id="ARBA00023170"/>
    </source>
</evidence>
<comment type="subcellular location">
    <subcellularLocation>
        <location evidence="1">Membrane</location>
        <topology evidence="1">Multi-pass membrane protein</topology>
    </subcellularLocation>
</comment>
<evidence type="ECO:0000256" key="5">
    <source>
        <dbReference type="ARBA" id="ARBA00023136"/>
    </source>
</evidence>
<keyword evidence="3 8" id="KW-1133">Transmembrane helix</keyword>
<keyword evidence="4" id="KW-0297">G-protein coupled receptor</keyword>
<evidence type="ECO:0000256" key="4">
    <source>
        <dbReference type="ARBA" id="ARBA00023040"/>
    </source>
</evidence>
<dbReference type="PANTHER" id="PTHR24243">
    <property type="entry name" value="G-PROTEIN COUPLED RECEPTOR"/>
    <property type="match status" value="1"/>
</dbReference>
<feature type="transmembrane region" description="Helical" evidence="8">
    <location>
        <begin position="64"/>
        <end position="86"/>
    </location>
</feature>
<feature type="transmembrane region" description="Helical" evidence="8">
    <location>
        <begin position="106"/>
        <end position="129"/>
    </location>
</feature>
<keyword evidence="2 8" id="KW-0812">Transmembrane</keyword>
<dbReference type="Pfam" id="PF00001">
    <property type="entry name" value="7tm_1"/>
    <property type="match status" value="1"/>
</dbReference>
<dbReference type="PROSITE" id="PS50262">
    <property type="entry name" value="G_PROTEIN_RECEP_F1_2"/>
    <property type="match status" value="1"/>
</dbReference>
<keyword evidence="6" id="KW-0675">Receptor</keyword>
<gene>
    <name evidence="10" type="ORF">OXX778_LOCUS12927</name>
</gene>
<evidence type="ECO:0000256" key="3">
    <source>
        <dbReference type="ARBA" id="ARBA00022989"/>
    </source>
</evidence>
<dbReference type="EMBL" id="CAJNOC010002412">
    <property type="protein sequence ID" value="CAF0931409.1"/>
    <property type="molecule type" value="Genomic_DNA"/>
</dbReference>
<dbReference type="PANTHER" id="PTHR24243:SF230">
    <property type="entry name" value="G-PROTEIN COUPLED RECEPTORS FAMILY 1 PROFILE DOMAIN-CONTAINING PROTEIN"/>
    <property type="match status" value="1"/>
</dbReference>
<dbReference type="GO" id="GO:0004930">
    <property type="term" value="F:G protein-coupled receptor activity"/>
    <property type="evidence" value="ECO:0007669"/>
    <property type="project" value="UniProtKB-KW"/>
</dbReference>
<feature type="domain" description="G-protein coupled receptors family 1 profile" evidence="9">
    <location>
        <begin position="1"/>
        <end position="269"/>
    </location>
</feature>
<evidence type="ECO:0000256" key="1">
    <source>
        <dbReference type="ARBA" id="ARBA00004141"/>
    </source>
</evidence>
<evidence type="ECO:0000256" key="7">
    <source>
        <dbReference type="ARBA" id="ARBA00023224"/>
    </source>
</evidence>
<protein>
    <recommendedName>
        <fullName evidence="9">G-protein coupled receptors family 1 profile domain-containing protein</fullName>
    </recommendedName>
</protein>